<dbReference type="EMBL" id="VXBV01007851">
    <property type="protein sequence ID" value="NXP01293.1"/>
    <property type="molecule type" value="Genomic_DNA"/>
</dbReference>
<keyword evidence="3" id="KW-1185">Reference proteome</keyword>
<proteinExistence type="predicted"/>
<sequence>LAVSGAAVSGLALTPLIPLSLEAFGWRGSLLLLASFSLHSIATSALLRPPPASPASPVSPGVPGVPAARFGLLAHGAFLRYAVSFALLDVGYYVPFLHAA</sequence>
<feature type="non-terminal residue" evidence="2">
    <location>
        <position position="1"/>
    </location>
</feature>
<gene>
    <name evidence="2" type="primary">Slc16a11</name>
    <name evidence="2" type="ORF">CERBRA_R15782</name>
</gene>
<dbReference type="InterPro" id="IPR036259">
    <property type="entry name" value="MFS_trans_sf"/>
</dbReference>
<accession>A0A7L1WU09</accession>
<evidence type="ECO:0000313" key="3">
    <source>
        <dbReference type="Proteomes" id="UP000536092"/>
    </source>
</evidence>
<dbReference type="AlphaFoldDB" id="A0A7L1WU09"/>
<dbReference type="PANTHER" id="PTHR11360">
    <property type="entry name" value="MONOCARBOXYLATE TRANSPORTER"/>
    <property type="match status" value="1"/>
</dbReference>
<dbReference type="PANTHER" id="PTHR11360:SF19">
    <property type="entry name" value="MONOCARBOXYLATE TRANSPORTER 13"/>
    <property type="match status" value="1"/>
</dbReference>
<dbReference type="OrthoDB" id="9219668at2759"/>
<dbReference type="GO" id="GO:0016020">
    <property type="term" value="C:membrane"/>
    <property type="evidence" value="ECO:0007669"/>
    <property type="project" value="UniProtKB-SubCell"/>
</dbReference>
<comment type="subcellular location">
    <subcellularLocation>
        <location evidence="1">Membrane</location>
        <topology evidence="1">Multi-pass membrane protein</topology>
    </subcellularLocation>
</comment>
<evidence type="ECO:0000256" key="1">
    <source>
        <dbReference type="ARBA" id="ARBA00004141"/>
    </source>
</evidence>
<evidence type="ECO:0000313" key="2">
    <source>
        <dbReference type="EMBL" id="NXP01293.1"/>
    </source>
</evidence>
<protein>
    <submittedName>
        <fullName evidence="2">MOT11 protein</fullName>
    </submittedName>
</protein>
<comment type="caution">
    <text evidence="2">The sequence shown here is derived from an EMBL/GenBank/DDBJ whole genome shotgun (WGS) entry which is preliminary data.</text>
</comment>
<name>A0A7L1WU09_9PASS</name>
<dbReference type="GO" id="GO:0008028">
    <property type="term" value="F:monocarboxylic acid transmembrane transporter activity"/>
    <property type="evidence" value="ECO:0007669"/>
    <property type="project" value="TreeGrafter"/>
</dbReference>
<reference evidence="2 3" key="1">
    <citation type="submission" date="2019-09" db="EMBL/GenBank/DDBJ databases">
        <title>Bird 10,000 Genomes (B10K) Project - Family phase.</title>
        <authorList>
            <person name="Zhang G."/>
        </authorList>
    </citation>
    <scope>NUCLEOTIDE SEQUENCE [LARGE SCALE GENOMIC DNA]</scope>
    <source>
        <strain evidence="2">B10K-DU-002-20</strain>
        <tissue evidence="2">Muscle</tissue>
    </source>
</reference>
<dbReference type="InterPro" id="IPR050327">
    <property type="entry name" value="Proton-linked_MCT"/>
</dbReference>
<organism evidence="2 3">
    <name type="scientific">Certhia brachydactyla</name>
    <name type="common">short-toed tree-creeper</name>
    <dbReference type="NCBI Taxonomy" id="73330"/>
    <lineage>
        <taxon>Eukaryota</taxon>
        <taxon>Metazoa</taxon>
        <taxon>Chordata</taxon>
        <taxon>Craniata</taxon>
        <taxon>Vertebrata</taxon>
        <taxon>Euteleostomi</taxon>
        <taxon>Archelosauria</taxon>
        <taxon>Archosauria</taxon>
        <taxon>Dinosauria</taxon>
        <taxon>Saurischia</taxon>
        <taxon>Theropoda</taxon>
        <taxon>Coelurosauria</taxon>
        <taxon>Aves</taxon>
        <taxon>Neognathae</taxon>
        <taxon>Neoaves</taxon>
        <taxon>Telluraves</taxon>
        <taxon>Australaves</taxon>
        <taxon>Passeriformes</taxon>
        <taxon>Certhiidae</taxon>
        <taxon>Certhiinae</taxon>
        <taxon>Certhia</taxon>
    </lineage>
</organism>
<dbReference type="SUPFAM" id="SSF103473">
    <property type="entry name" value="MFS general substrate transporter"/>
    <property type="match status" value="1"/>
</dbReference>
<feature type="non-terminal residue" evidence="2">
    <location>
        <position position="100"/>
    </location>
</feature>
<dbReference type="Proteomes" id="UP000536092">
    <property type="component" value="Unassembled WGS sequence"/>
</dbReference>